<keyword evidence="4" id="KW-0297">G-protein coupled receptor</keyword>
<feature type="transmembrane region" description="Helical" evidence="8">
    <location>
        <begin position="78"/>
        <end position="100"/>
    </location>
</feature>
<dbReference type="PANTHER" id="PTHR24243">
    <property type="entry name" value="G-PROTEIN COUPLED RECEPTOR"/>
    <property type="match status" value="1"/>
</dbReference>
<dbReference type="GO" id="GO:0016020">
    <property type="term" value="C:membrane"/>
    <property type="evidence" value="ECO:0007669"/>
    <property type="project" value="UniProtKB-SubCell"/>
</dbReference>
<sequence>MTYNTTYPSGEVSPSDFDIDNTTTSISVIDAQPTKDITIWYPWALAAAYVILLIGLCLNMITAIAYMKSSLLSGGKPVHLLIFNMTISDLASCLLGQMFIVFQYTDAGSRYVMTRQMVCITNLVGLVISYDSTVTALLLITCERLVAIISPFEHMHRVTRKTARVAIVINWVLLAIKNNVLFVWNRWKPYVPCIGLYVMPDVYVLYVYNTTLYGCMGLIFLLNVILGIAVIVAKTKTRNMNVSHMKSSRSELKIVKMIFLVVGVLFVTWMPNNTFGNIIITAITQKTALPYDILIAHHMTRGVTVMGAVANPLIYFLKNEQCRAAVLKLFGHTEASWSRRHKRQDQSVYSLNSVQTATTQVTGKVDE</sequence>
<evidence type="ECO:0000256" key="5">
    <source>
        <dbReference type="ARBA" id="ARBA00023136"/>
    </source>
</evidence>
<feature type="transmembrane region" description="Helical" evidence="8">
    <location>
        <begin position="163"/>
        <end position="184"/>
    </location>
</feature>
<evidence type="ECO:0000313" key="12">
    <source>
        <dbReference type="Proteomes" id="UP000014760"/>
    </source>
</evidence>
<feature type="transmembrane region" description="Helical" evidence="8">
    <location>
        <begin position="204"/>
        <end position="233"/>
    </location>
</feature>
<dbReference type="AlphaFoldDB" id="R7TJN9"/>
<evidence type="ECO:0000256" key="8">
    <source>
        <dbReference type="SAM" id="Phobius"/>
    </source>
</evidence>
<dbReference type="Gene3D" id="1.20.1070.10">
    <property type="entry name" value="Rhodopsin 7-helix transmembrane proteins"/>
    <property type="match status" value="1"/>
</dbReference>
<dbReference type="OMA" id="CAKSSGM"/>
<keyword evidence="2 8" id="KW-0812">Transmembrane</keyword>
<dbReference type="Proteomes" id="UP000014760">
    <property type="component" value="Unassembled WGS sequence"/>
</dbReference>
<dbReference type="PROSITE" id="PS50262">
    <property type="entry name" value="G_PROTEIN_RECEP_F1_2"/>
    <property type="match status" value="1"/>
</dbReference>
<keyword evidence="7" id="KW-0807">Transducer</keyword>
<name>R7TJN9_CAPTE</name>
<dbReference type="InterPro" id="IPR000276">
    <property type="entry name" value="GPCR_Rhodpsn"/>
</dbReference>
<dbReference type="GO" id="GO:0004930">
    <property type="term" value="F:G protein-coupled receptor activity"/>
    <property type="evidence" value="ECO:0007669"/>
    <property type="project" value="UniProtKB-KW"/>
</dbReference>
<feature type="transmembrane region" description="Helical" evidence="8">
    <location>
        <begin position="120"/>
        <end position="142"/>
    </location>
</feature>
<reference evidence="12" key="1">
    <citation type="submission" date="2012-12" db="EMBL/GenBank/DDBJ databases">
        <authorList>
            <person name="Hellsten U."/>
            <person name="Grimwood J."/>
            <person name="Chapman J.A."/>
            <person name="Shapiro H."/>
            <person name="Aerts A."/>
            <person name="Otillar R.P."/>
            <person name="Terry A.Y."/>
            <person name="Boore J.L."/>
            <person name="Simakov O."/>
            <person name="Marletaz F."/>
            <person name="Cho S.-J."/>
            <person name="Edsinger-Gonzales E."/>
            <person name="Havlak P."/>
            <person name="Kuo D.-H."/>
            <person name="Larsson T."/>
            <person name="Lv J."/>
            <person name="Arendt D."/>
            <person name="Savage R."/>
            <person name="Osoegawa K."/>
            <person name="de Jong P."/>
            <person name="Lindberg D.R."/>
            <person name="Seaver E.C."/>
            <person name="Weisblat D.A."/>
            <person name="Putnam N.H."/>
            <person name="Grigoriev I.V."/>
            <person name="Rokhsar D.S."/>
        </authorList>
    </citation>
    <scope>NUCLEOTIDE SEQUENCE</scope>
    <source>
        <strain evidence="12">I ESC-2004</strain>
    </source>
</reference>
<feature type="transmembrane region" description="Helical" evidence="8">
    <location>
        <begin position="40"/>
        <end position="66"/>
    </location>
</feature>
<dbReference type="EnsemblMetazoa" id="CapteT205318">
    <property type="protein sequence ID" value="CapteP205318"/>
    <property type="gene ID" value="CapteG205318"/>
</dbReference>
<keyword evidence="12" id="KW-1185">Reference proteome</keyword>
<keyword evidence="3 8" id="KW-1133">Transmembrane helix</keyword>
<evidence type="ECO:0000256" key="1">
    <source>
        <dbReference type="ARBA" id="ARBA00004141"/>
    </source>
</evidence>
<evidence type="ECO:0000256" key="3">
    <source>
        <dbReference type="ARBA" id="ARBA00022989"/>
    </source>
</evidence>
<evidence type="ECO:0000256" key="2">
    <source>
        <dbReference type="ARBA" id="ARBA00022692"/>
    </source>
</evidence>
<protein>
    <recommendedName>
        <fullName evidence="9">G-protein coupled receptors family 1 profile domain-containing protein</fullName>
    </recommendedName>
</protein>
<comment type="subcellular location">
    <subcellularLocation>
        <location evidence="1">Membrane</location>
        <topology evidence="1">Multi-pass membrane protein</topology>
    </subcellularLocation>
</comment>
<accession>R7TJN9</accession>
<gene>
    <name evidence="10" type="ORF">CAPTEDRAFT_205318</name>
</gene>
<proteinExistence type="predicted"/>
<keyword evidence="5 8" id="KW-0472">Membrane</keyword>
<feature type="domain" description="G-protein coupled receptors family 1 profile" evidence="9">
    <location>
        <begin position="58"/>
        <end position="315"/>
    </location>
</feature>
<reference evidence="11" key="3">
    <citation type="submission" date="2015-06" db="UniProtKB">
        <authorList>
            <consortium name="EnsemblMetazoa"/>
        </authorList>
    </citation>
    <scope>IDENTIFICATION</scope>
</reference>
<dbReference type="InterPro" id="IPR017452">
    <property type="entry name" value="GPCR_Rhodpsn_7TM"/>
</dbReference>
<evidence type="ECO:0000256" key="7">
    <source>
        <dbReference type="ARBA" id="ARBA00023224"/>
    </source>
</evidence>
<keyword evidence="6" id="KW-0675">Receptor</keyword>
<reference evidence="10 12" key="2">
    <citation type="journal article" date="2013" name="Nature">
        <title>Insights into bilaterian evolution from three spiralian genomes.</title>
        <authorList>
            <person name="Simakov O."/>
            <person name="Marletaz F."/>
            <person name="Cho S.J."/>
            <person name="Edsinger-Gonzales E."/>
            <person name="Havlak P."/>
            <person name="Hellsten U."/>
            <person name="Kuo D.H."/>
            <person name="Larsson T."/>
            <person name="Lv J."/>
            <person name="Arendt D."/>
            <person name="Savage R."/>
            <person name="Osoegawa K."/>
            <person name="de Jong P."/>
            <person name="Grimwood J."/>
            <person name="Chapman J.A."/>
            <person name="Shapiro H."/>
            <person name="Aerts A."/>
            <person name="Otillar R.P."/>
            <person name="Terry A.Y."/>
            <person name="Boore J.L."/>
            <person name="Grigoriev I.V."/>
            <person name="Lindberg D.R."/>
            <person name="Seaver E.C."/>
            <person name="Weisblat D.A."/>
            <person name="Putnam N.H."/>
            <person name="Rokhsar D.S."/>
        </authorList>
    </citation>
    <scope>NUCLEOTIDE SEQUENCE</scope>
    <source>
        <strain evidence="10 12">I ESC-2004</strain>
    </source>
</reference>
<evidence type="ECO:0000259" key="9">
    <source>
        <dbReference type="PROSITE" id="PS50262"/>
    </source>
</evidence>
<organism evidence="10">
    <name type="scientific">Capitella teleta</name>
    <name type="common">Polychaete worm</name>
    <dbReference type="NCBI Taxonomy" id="283909"/>
    <lineage>
        <taxon>Eukaryota</taxon>
        <taxon>Metazoa</taxon>
        <taxon>Spiralia</taxon>
        <taxon>Lophotrochozoa</taxon>
        <taxon>Annelida</taxon>
        <taxon>Polychaeta</taxon>
        <taxon>Sedentaria</taxon>
        <taxon>Scolecida</taxon>
        <taxon>Capitellidae</taxon>
        <taxon>Capitella</taxon>
    </lineage>
</organism>
<dbReference type="EMBL" id="KB309567">
    <property type="protein sequence ID" value="ELT93919.1"/>
    <property type="molecule type" value="Genomic_DNA"/>
</dbReference>
<dbReference type="SUPFAM" id="SSF81321">
    <property type="entry name" value="Family A G protein-coupled receptor-like"/>
    <property type="match status" value="1"/>
</dbReference>
<evidence type="ECO:0000313" key="11">
    <source>
        <dbReference type="EnsemblMetazoa" id="CapteP205318"/>
    </source>
</evidence>
<dbReference type="EMBL" id="AMQN01012511">
    <property type="status" value="NOT_ANNOTATED_CDS"/>
    <property type="molecule type" value="Genomic_DNA"/>
</dbReference>
<dbReference type="STRING" id="283909.R7TJN9"/>
<dbReference type="HOGENOM" id="CLU_009579_19_0_1"/>
<dbReference type="OrthoDB" id="6287421at2759"/>
<dbReference type="PANTHER" id="PTHR24243:SF208">
    <property type="entry name" value="PYROKININ-1 RECEPTOR"/>
    <property type="match status" value="1"/>
</dbReference>
<evidence type="ECO:0000256" key="6">
    <source>
        <dbReference type="ARBA" id="ARBA00023170"/>
    </source>
</evidence>
<evidence type="ECO:0000256" key="4">
    <source>
        <dbReference type="ARBA" id="ARBA00023040"/>
    </source>
</evidence>
<evidence type="ECO:0000313" key="10">
    <source>
        <dbReference type="EMBL" id="ELT93919.1"/>
    </source>
</evidence>
<dbReference type="CDD" id="cd00637">
    <property type="entry name" value="7tm_classA_rhodopsin-like"/>
    <property type="match status" value="1"/>
</dbReference>
<dbReference type="Pfam" id="PF00001">
    <property type="entry name" value="7tm_1"/>
    <property type="match status" value="1"/>
</dbReference>
<feature type="transmembrane region" description="Helical" evidence="8">
    <location>
        <begin position="254"/>
        <end position="271"/>
    </location>
</feature>
<dbReference type="PRINTS" id="PR00237">
    <property type="entry name" value="GPCRRHODOPSN"/>
</dbReference>